<keyword evidence="3" id="KW-1185">Reference proteome</keyword>
<evidence type="ECO:0000259" key="1">
    <source>
        <dbReference type="Pfam" id="PF06985"/>
    </source>
</evidence>
<dbReference type="EMBL" id="MU007067">
    <property type="protein sequence ID" value="KAF2425768.1"/>
    <property type="molecule type" value="Genomic_DNA"/>
</dbReference>
<gene>
    <name evidence="2" type="ORF">EJ08DRAFT_382261</name>
</gene>
<evidence type="ECO:0000313" key="2">
    <source>
        <dbReference type="EMBL" id="KAF2425768.1"/>
    </source>
</evidence>
<evidence type="ECO:0000313" key="3">
    <source>
        <dbReference type="Proteomes" id="UP000800235"/>
    </source>
</evidence>
<dbReference type="OrthoDB" id="5125733at2759"/>
<dbReference type="InterPro" id="IPR010730">
    <property type="entry name" value="HET"/>
</dbReference>
<protein>
    <submittedName>
        <fullName evidence="2">HET-domain-containing protein</fullName>
    </submittedName>
</protein>
<proteinExistence type="predicted"/>
<dbReference type="AlphaFoldDB" id="A0A9P4NKZ2"/>
<reference evidence="2" key="1">
    <citation type="journal article" date="2020" name="Stud. Mycol.">
        <title>101 Dothideomycetes genomes: a test case for predicting lifestyles and emergence of pathogens.</title>
        <authorList>
            <person name="Haridas S."/>
            <person name="Albert R."/>
            <person name="Binder M."/>
            <person name="Bloem J."/>
            <person name="Labutti K."/>
            <person name="Salamov A."/>
            <person name="Andreopoulos B."/>
            <person name="Baker S."/>
            <person name="Barry K."/>
            <person name="Bills G."/>
            <person name="Bluhm B."/>
            <person name="Cannon C."/>
            <person name="Castanera R."/>
            <person name="Culley D."/>
            <person name="Daum C."/>
            <person name="Ezra D."/>
            <person name="Gonzalez J."/>
            <person name="Henrissat B."/>
            <person name="Kuo A."/>
            <person name="Liang C."/>
            <person name="Lipzen A."/>
            <person name="Lutzoni F."/>
            <person name="Magnuson J."/>
            <person name="Mondo S."/>
            <person name="Nolan M."/>
            <person name="Ohm R."/>
            <person name="Pangilinan J."/>
            <person name="Park H.-J."/>
            <person name="Ramirez L."/>
            <person name="Alfaro M."/>
            <person name="Sun H."/>
            <person name="Tritt A."/>
            <person name="Yoshinaga Y."/>
            <person name="Zwiers L.-H."/>
            <person name="Turgeon B."/>
            <person name="Goodwin S."/>
            <person name="Spatafora J."/>
            <person name="Crous P."/>
            <person name="Grigoriev I."/>
        </authorList>
    </citation>
    <scope>NUCLEOTIDE SEQUENCE</scope>
    <source>
        <strain evidence="2">CBS 130266</strain>
    </source>
</reference>
<dbReference type="PANTHER" id="PTHR33112:SF9">
    <property type="entry name" value="HETEROKARYON INCOMPATIBILITY DOMAIN-CONTAINING PROTEIN"/>
    <property type="match status" value="1"/>
</dbReference>
<organism evidence="2 3">
    <name type="scientific">Tothia fuscella</name>
    <dbReference type="NCBI Taxonomy" id="1048955"/>
    <lineage>
        <taxon>Eukaryota</taxon>
        <taxon>Fungi</taxon>
        <taxon>Dikarya</taxon>
        <taxon>Ascomycota</taxon>
        <taxon>Pezizomycotina</taxon>
        <taxon>Dothideomycetes</taxon>
        <taxon>Pleosporomycetidae</taxon>
        <taxon>Venturiales</taxon>
        <taxon>Cylindrosympodiaceae</taxon>
        <taxon>Tothia</taxon>
    </lineage>
</organism>
<comment type="caution">
    <text evidence="2">The sequence shown here is derived from an EMBL/GenBank/DDBJ whole genome shotgun (WGS) entry which is preliminary data.</text>
</comment>
<dbReference type="Proteomes" id="UP000800235">
    <property type="component" value="Unassembled WGS sequence"/>
</dbReference>
<sequence length="509" mass="57287">MSDKCFDFISKRVEHCISSDKHKLCHASPSNVSPARLLDVSGDHVRLGQTKRTRSKYIALSHCWGSDPLLCITGSTLAQHQDDIDWGALRSLFRDAVQSTRRLGVRYLWIDSLCIIQDSKEDWEIESTKMCDIFEQAHLVLSAVDCASSGQHCLLPRQRKLKIQYKNSAGKDFQLYARPIVDHHPNTKEQSPFNLAGPLMTRAWALQEQALPNRIVHFTSTELVFECKTTSSCECRPSPRSHPTTPGLLAKSLLCKKDKAGVFSTWHHFINSYTLKNITRLSDRLPAISGIAHKVQRSTGSVYLAGIWQDHVANDLLWLSAPFLQNPHLATRVDEYRAPSFSWASVETQVQYEKADRDVISSFLLEFIETQSIPAGLNPLGEVIEGSLTIRAPFMEGIIFAPTEDTFHYSLKVGGQTLDVSPDTLLIEATLKHGVEERQIVRRAREDEVHQSFKVPVICLAVSTSSDQRLMGLVLSSSTRVDEAFERLGMFICSHRTFEDVKKTTLKLV</sequence>
<dbReference type="Pfam" id="PF06985">
    <property type="entry name" value="HET"/>
    <property type="match status" value="1"/>
</dbReference>
<feature type="domain" description="Heterokaryon incompatibility" evidence="1">
    <location>
        <begin position="57"/>
        <end position="208"/>
    </location>
</feature>
<accession>A0A9P4NKZ2</accession>
<dbReference type="PANTHER" id="PTHR33112">
    <property type="entry name" value="DOMAIN PROTEIN, PUTATIVE-RELATED"/>
    <property type="match status" value="1"/>
</dbReference>
<name>A0A9P4NKZ2_9PEZI</name>